<sequence length="274" mass="31335">MSALRSYYYKLPPSLRLLGRKIYYFPIDLYDGLTGKRSKNEPKKGDIYVGGSDFIPHGIRQVNALKKYIGLQNTDHVLDVGCGIGRTAVALTEVLDKGTYDGFDAVEKGINWCNKHIGNKHPNFKFKFTPIYNDLYNTFSQKAEHFTFPYHDAQFDKAFLFSVFTHMQIPEIKRYLNEISRVLKSDGQCLATFFLYDETKKEFGTMPFPHQYEGYRLMDDKVTAANIAVSIPLLNQMAAEAGLKVTTIKGGFWRTDVEKEGADEFQDIVVFNKI</sequence>
<dbReference type="AlphaFoldDB" id="A0A1M5W094"/>
<protein>
    <submittedName>
        <fullName evidence="3">Methyltransferase domain-containing protein</fullName>
    </submittedName>
</protein>
<dbReference type="CDD" id="cd02440">
    <property type="entry name" value="AdoMet_MTases"/>
    <property type="match status" value="1"/>
</dbReference>
<dbReference type="GO" id="GO:0008757">
    <property type="term" value="F:S-adenosylmethionine-dependent methyltransferase activity"/>
    <property type="evidence" value="ECO:0007669"/>
    <property type="project" value="InterPro"/>
</dbReference>
<dbReference type="InterPro" id="IPR050447">
    <property type="entry name" value="Erg6_SMT_methyltransf"/>
</dbReference>
<dbReference type="InterPro" id="IPR029063">
    <property type="entry name" value="SAM-dependent_MTases_sf"/>
</dbReference>
<evidence type="ECO:0000259" key="2">
    <source>
        <dbReference type="Pfam" id="PF08241"/>
    </source>
</evidence>
<feature type="domain" description="Methyltransferase type 11" evidence="2">
    <location>
        <begin position="78"/>
        <end position="190"/>
    </location>
</feature>
<name>A0A1M5W094_9FLAO</name>
<proteinExistence type="predicted"/>
<keyword evidence="1 3" id="KW-0808">Transferase</keyword>
<evidence type="ECO:0000313" key="3">
    <source>
        <dbReference type="EMBL" id="SHH80925.1"/>
    </source>
</evidence>
<keyword evidence="4" id="KW-1185">Reference proteome</keyword>
<dbReference type="Pfam" id="PF08241">
    <property type="entry name" value="Methyltransf_11"/>
    <property type="match status" value="1"/>
</dbReference>
<reference evidence="4" key="1">
    <citation type="submission" date="2016-11" db="EMBL/GenBank/DDBJ databases">
        <authorList>
            <person name="Varghese N."/>
            <person name="Submissions S."/>
        </authorList>
    </citation>
    <scope>NUCLEOTIDE SEQUENCE [LARGE SCALE GENOMIC DNA]</scope>
    <source>
        <strain evidence="4">DSM 19055</strain>
    </source>
</reference>
<accession>A0A1M5W094</accession>
<dbReference type="PANTHER" id="PTHR44068">
    <property type="entry name" value="ZGC:194242"/>
    <property type="match status" value="1"/>
</dbReference>
<dbReference type="OrthoDB" id="9808140at2"/>
<dbReference type="SUPFAM" id="SSF53335">
    <property type="entry name" value="S-adenosyl-L-methionine-dependent methyltransferases"/>
    <property type="match status" value="1"/>
</dbReference>
<keyword evidence="3" id="KW-0489">Methyltransferase</keyword>
<evidence type="ECO:0000256" key="1">
    <source>
        <dbReference type="ARBA" id="ARBA00022679"/>
    </source>
</evidence>
<dbReference type="STRING" id="421058.SAMN05421866_3825"/>
<dbReference type="Proteomes" id="UP000184047">
    <property type="component" value="Unassembled WGS sequence"/>
</dbReference>
<dbReference type="RefSeq" id="WP_083539005.1">
    <property type="nucleotide sequence ID" value="NZ_FQWT01000007.1"/>
</dbReference>
<dbReference type="eggNOG" id="COG2226">
    <property type="taxonomic scope" value="Bacteria"/>
</dbReference>
<dbReference type="InterPro" id="IPR013216">
    <property type="entry name" value="Methyltransf_11"/>
</dbReference>
<evidence type="ECO:0000313" key="4">
    <source>
        <dbReference type="Proteomes" id="UP000184047"/>
    </source>
</evidence>
<dbReference type="Gene3D" id="3.40.50.150">
    <property type="entry name" value="Vaccinia Virus protein VP39"/>
    <property type="match status" value="1"/>
</dbReference>
<dbReference type="PANTHER" id="PTHR44068:SF11">
    <property type="entry name" value="GERANYL DIPHOSPHATE 2-C-METHYLTRANSFERASE"/>
    <property type="match status" value="1"/>
</dbReference>
<gene>
    <name evidence="3" type="ORF">SAMN05421866_3825</name>
</gene>
<organism evidence="3 4">
    <name type="scientific">Chryseobacterium oranimense</name>
    <dbReference type="NCBI Taxonomy" id="421058"/>
    <lineage>
        <taxon>Bacteria</taxon>
        <taxon>Pseudomonadati</taxon>
        <taxon>Bacteroidota</taxon>
        <taxon>Flavobacteriia</taxon>
        <taxon>Flavobacteriales</taxon>
        <taxon>Weeksellaceae</taxon>
        <taxon>Chryseobacterium group</taxon>
        <taxon>Chryseobacterium</taxon>
    </lineage>
</organism>
<dbReference type="EMBL" id="FQWT01000007">
    <property type="protein sequence ID" value="SHH80925.1"/>
    <property type="molecule type" value="Genomic_DNA"/>
</dbReference>
<dbReference type="GO" id="GO:0032259">
    <property type="term" value="P:methylation"/>
    <property type="evidence" value="ECO:0007669"/>
    <property type="project" value="UniProtKB-KW"/>
</dbReference>